<keyword evidence="3 8" id="KW-0540">Nuclease</keyword>
<dbReference type="Pfam" id="PF01850">
    <property type="entry name" value="PIN"/>
    <property type="match status" value="1"/>
</dbReference>
<dbReference type="Gene3D" id="3.40.50.1010">
    <property type="entry name" value="5'-nuclease"/>
    <property type="match status" value="1"/>
</dbReference>
<feature type="domain" description="PIN" evidence="9">
    <location>
        <begin position="2"/>
        <end position="123"/>
    </location>
</feature>
<name>A0A9Q3MCT5_9HYPH</name>
<evidence type="ECO:0000259" key="9">
    <source>
        <dbReference type="Pfam" id="PF01850"/>
    </source>
</evidence>
<proteinExistence type="inferred from homology"/>
<dbReference type="PANTHER" id="PTHR33653:SF1">
    <property type="entry name" value="RIBONUCLEASE VAPC2"/>
    <property type="match status" value="1"/>
</dbReference>
<comment type="function">
    <text evidence="8">Toxic component of a toxin-antitoxin (TA) system. An RNase.</text>
</comment>
<keyword evidence="2 8" id="KW-1277">Toxin-antitoxin system</keyword>
<dbReference type="EC" id="3.1.-.-" evidence="8"/>
<dbReference type="EMBL" id="JABDYC010000005">
    <property type="protein sequence ID" value="MBX5024370.1"/>
    <property type="molecule type" value="Genomic_DNA"/>
</dbReference>
<evidence type="ECO:0000256" key="8">
    <source>
        <dbReference type="HAMAP-Rule" id="MF_00265"/>
    </source>
</evidence>
<evidence type="ECO:0000256" key="6">
    <source>
        <dbReference type="ARBA" id="ARBA00022842"/>
    </source>
</evidence>
<evidence type="ECO:0000313" key="10">
    <source>
        <dbReference type="EMBL" id="MBX5024370.1"/>
    </source>
</evidence>
<dbReference type="GO" id="GO:0016787">
    <property type="term" value="F:hydrolase activity"/>
    <property type="evidence" value="ECO:0007669"/>
    <property type="project" value="UniProtKB-KW"/>
</dbReference>
<dbReference type="GO" id="GO:0000287">
    <property type="term" value="F:magnesium ion binding"/>
    <property type="evidence" value="ECO:0007669"/>
    <property type="project" value="UniProtKB-UniRule"/>
</dbReference>
<dbReference type="Proteomes" id="UP000749740">
    <property type="component" value="Unassembled WGS sequence"/>
</dbReference>
<dbReference type="RefSeq" id="WP_221107212.1">
    <property type="nucleotide sequence ID" value="NZ_JABDXY010000009.1"/>
</dbReference>
<dbReference type="InterPro" id="IPR022907">
    <property type="entry name" value="VapC_family"/>
</dbReference>
<evidence type="ECO:0000256" key="2">
    <source>
        <dbReference type="ARBA" id="ARBA00022649"/>
    </source>
</evidence>
<feature type="binding site" evidence="8">
    <location>
        <position position="103"/>
    </location>
    <ligand>
        <name>Mg(2+)</name>
        <dbReference type="ChEBI" id="CHEBI:18420"/>
    </ligand>
</feature>
<keyword evidence="4 8" id="KW-0479">Metal-binding</keyword>
<dbReference type="HAMAP" id="MF_00265">
    <property type="entry name" value="VapC_Nob1"/>
    <property type="match status" value="1"/>
</dbReference>
<evidence type="ECO:0000313" key="11">
    <source>
        <dbReference type="Proteomes" id="UP000749740"/>
    </source>
</evidence>
<dbReference type="AlphaFoldDB" id="A0A9Q3MCT5"/>
<dbReference type="InterPro" id="IPR002716">
    <property type="entry name" value="PIN_dom"/>
</dbReference>
<protein>
    <recommendedName>
        <fullName evidence="8">Ribonuclease VapC</fullName>
        <shortName evidence="8">RNase VapC</shortName>
        <ecNumber evidence="8">3.1.-.-</ecNumber>
    </recommendedName>
    <alternativeName>
        <fullName evidence="8">Toxin VapC</fullName>
    </alternativeName>
</protein>
<comment type="caution">
    <text evidence="10">The sequence shown here is derived from an EMBL/GenBank/DDBJ whole genome shotgun (WGS) entry which is preliminary data.</text>
</comment>
<feature type="binding site" evidence="8">
    <location>
        <position position="5"/>
    </location>
    <ligand>
        <name>Mg(2+)</name>
        <dbReference type="ChEBI" id="CHEBI:18420"/>
    </ligand>
</feature>
<evidence type="ECO:0000256" key="3">
    <source>
        <dbReference type="ARBA" id="ARBA00022722"/>
    </source>
</evidence>
<dbReference type="GO" id="GO:0090729">
    <property type="term" value="F:toxin activity"/>
    <property type="evidence" value="ECO:0007669"/>
    <property type="project" value="UniProtKB-KW"/>
</dbReference>
<sequence length="148" mass="15797">MIVLDTNVLSETMKPTPSSAVRAWLNEQAAETLYLSSVTLAELMFGIGALPDGRRKAALTEMLGGLLALFGDRVLPFDAGAARHYADLAVRARMNGKGFPTPDGYIAAIAASKGFTVATRDMGPFETAGLTVVNPWNHRSSEASRENL</sequence>
<keyword evidence="6 8" id="KW-0460">Magnesium</keyword>
<dbReference type="PANTHER" id="PTHR33653">
    <property type="entry name" value="RIBONUCLEASE VAPC2"/>
    <property type="match status" value="1"/>
</dbReference>
<dbReference type="InterPro" id="IPR050556">
    <property type="entry name" value="Type_II_TA_system_RNase"/>
</dbReference>
<accession>A0A9Q3MCT5</accession>
<dbReference type="GO" id="GO:0004540">
    <property type="term" value="F:RNA nuclease activity"/>
    <property type="evidence" value="ECO:0007669"/>
    <property type="project" value="InterPro"/>
</dbReference>
<dbReference type="CDD" id="cd18731">
    <property type="entry name" value="PIN_NgFitB-like"/>
    <property type="match status" value="1"/>
</dbReference>
<comment type="cofactor">
    <cofactor evidence="1 8">
        <name>Mg(2+)</name>
        <dbReference type="ChEBI" id="CHEBI:18420"/>
    </cofactor>
</comment>
<reference evidence="10" key="1">
    <citation type="submission" date="2020-04" db="EMBL/GenBank/DDBJ databases">
        <title>Global-level population genomics: horizontal gene transfer, symbiosis and evolution in Rhizobia.</title>
        <authorList>
            <person name="Gai Y."/>
        </authorList>
    </citation>
    <scope>NUCLEOTIDE SEQUENCE</scope>
    <source>
        <strain evidence="10">BLR57</strain>
    </source>
</reference>
<evidence type="ECO:0000256" key="4">
    <source>
        <dbReference type="ARBA" id="ARBA00022723"/>
    </source>
</evidence>
<evidence type="ECO:0000256" key="5">
    <source>
        <dbReference type="ARBA" id="ARBA00022801"/>
    </source>
</evidence>
<keyword evidence="5 8" id="KW-0378">Hydrolase</keyword>
<evidence type="ECO:0000256" key="7">
    <source>
        <dbReference type="ARBA" id="ARBA00038093"/>
    </source>
</evidence>
<dbReference type="SUPFAM" id="SSF88723">
    <property type="entry name" value="PIN domain-like"/>
    <property type="match status" value="1"/>
</dbReference>
<evidence type="ECO:0000256" key="1">
    <source>
        <dbReference type="ARBA" id="ARBA00001946"/>
    </source>
</evidence>
<keyword evidence="8" id="KW-0800">Toxin</keyword>
<gene>
    <name evidence="8" type="primary">vapC</name>
    <name evidence="10" type="ORF">HJB63_17555</name>
</gene>
<dbReference type="InterPro" id="IPR029060">
    <property type="entry name" value="PIN-like_dom_sf"/>
</dbReference>
<organism evidence="10 11">
    <name type="scientific">Rhizobium lentis</name>
    <dbReference type="NCBI Taxonomy" id="1138194"/>
    <lineage>
        <taxon>Bacteria</taxon>
        <taxon>Pseudomonadati</taxon>
        <taxon>Pseudomonadota</taxon>
        <taxon>Alphaproteobacteria</taxon>
        <taxon>Hyphomicrobiales</taxon>
        <taxon>Rhizobiaceae</taxon>
        <taxon>Rhizobium/Agrobacterium group</taxon>
        <taxon>Rhizobium</taxon>
    </lineage>
</organism>
<comment type="similarity">
    <text evidence="7 8">Belongs to the PINc/VapC protein family.</text>
</comment>